<dbReference type="AlphaFoldDB" id="A0A5C6AY43"/>
<dbReference type="PANTHER" id="PTHR43737">
    <property type="entry name" value="BLL7424 PROTEIN"/>
    <property type="match status" value="1"/>
</dbReference>
<gene>
    <name evidence="1" type="ORF">CA54_61280</name>
</gene>
<proteinExistence type="predicted"/>
<protein>
    <recommendedName>
        <fullName evidence="3">Sulfatase</fullName>
    </recommendedName>
</protein>
<comment type="caution">
    <text evidence="1">The sequence shown here is derived from an EMBL/GenBank/DDBJ whole genome shotgun (WGS) entry which is preliminary data.</text>
</comment>
<evidence type="ECO:0008006" key="3">
    <source>
        <dbReference type="Google" id="ProtNLM"/>
    </source>
</evidence>
<evidence type="ECO:0000313" key="1">
    <source>
        <dbReference type="EMBL" id="TWU03044.1"/>
    </source>
</evidence>
<accession>A0A5C6AY43</accession>
<dbReference type="InterPro" id="IPR017850">
    <property type="entry name" value="Alkaline_phosphatase_core_sf"/>
</dbReference>
<reference evidence="1 2" key="1">
    <citation type="submission" date="2019-02" db="EMBL/GenBank/DDBJ databases">
        <title>Deep-cultivation of Planctomycetes and their phenomic and genomic characterization uncovers novel biology.</title>
        <authorList>
            <person name="Wiegand S."/>
            <person name="Jogler M."/>
            <person name="Boedeker C."/>
            <person name="Pinto D."/>
            <person name="Vollmers J."/>
            <person name="Rivas-Marin E."/>
            <person name="Kohn T."/>
            <person name="Peeters S.H."/>
            <person name="Heuer A."/>
            <person name="Rast P."/>
            <person name="Oberbeckmann S."/>
            <person name="Bunk B."/>
            <person name="Jeske O."/>
            <person name="Meyerdierks A."/>
            <person name="Storesund J.E."/>
            <person name="Kallscheuer N."/>
            <person name="Luecker S."/>
            <person name="Lage O.M."/>
            <person name="Pohl T."/>
            <person name="Merkel B.J."/>
            <person name="Hornburger P."/>
            <person name="Mueller R.-W."/>
            <person name="Bruemmer F."/>
            <person name="Labrenz M."/>
            <person name="Spormann A.M."/>
            <person name="Op Den Camp H."/>
            <person name="Overmann J."/>
            <person name="Amann R."/>
            <person name="Jetten M.S.M."/>
            <person name="Mascher T."/>
            <person name="Medema M.H."/>
            <person name="Devos D.P."/>
            <person name="Kaster A.-K."/>
            <person name="Ovreas L."/>
            <person name="Rohde M."/>
            <person name="Galperin M.Y."/>
            <person name="Jogler C."/>
        </authorList>
    </citation>
    <scope>NUCLEOTIDE SEQUENCE [LARGE SCALE GENOMIC DNA]</scope>
    <source>
        <strain evidence="1 2">CA54</strain>
    </source>
</reference>
<dbReference type="Proteomes" id="UP000320735">
    <property type="component" value="Unassembled WGS sequence"/>
</dbReference>
<dbReference type="Pfam" id="PF07394">
    <property type="entry name" value="DUF1501"/>
    <property type="match status" value="1"/>
</dbReference>
<dbReference type="EMBL" id="SJPP01000006">
    <property type="protein sequence ID" value="TWU03044.1"/>
    <property type="molecule type" value="Genomic_DNA"/>
</dbReference>
<dbReference type="RefSeq" id="WP_146374504.1">
    <property type="nucleotide sequence ID" value="NZ_SJPP01000006.1"/>
</dbReference>
<organism evidence="1 2">
    <name type="scientific">Symmachiella macrocystis</name>
    <dbReference type="NCBI Taxonomy" id="2527985"/>
    <lineage>
        <taxon>Bacteria</taxon>
        <taxon>Pseudomonadati</taxon>
        <taxon>Planctomycetota</taxon>
        <taxon>Planctomycetia</taxon>
        <taxon>Planctomycetales</taxon>
        <taxon>Planctomycetaceae</taxon>
        <taxon>Symmachiella</taxon>
    </lineage>
</organism>
<dbReference type="SUPFAM" id="SSF53649">
    <property type="entry name" value="Alkaline phosphatase-like"/>
    <property type="match status" value="1"/>
</dbReference>
<evidence type="ECO:0000313" key="2">
    <source>
        <dbReference type="Proteomes" id="UP000320735"/>
    </source>
</evidence>
<dbReference type="InterPro" id="IPR010869">
    <property type="entry name" value="DUF1501"/>
</dbReference>
<dbReference type="PANTHER" id="PTHR43737:SF1">
    <property type="entry name" value="DUF1501 DOMAIN-CONTAINING PROTEIN"/>
    <property type="match status" value="1"/>
</dbReference>
<name>A0A5C6AY43_9PLAN</name>
<sequence>MLKIFLENRPVKSNFCDGISRRQALRLGSTSLLGGLTLPKLLEMQANAADELPAKAKSVIFLFLAGGPSTIDMWDLKPQAPAEIRGPFQQISTAVPGTFIGEHLPECAKISDKISILRSHSHKINGHTTGFHYVMTGYEAAFAEGQTTRIPTNVLYPSLGSIISKELGSRGAVPPYITMPNPFTAGGPGFLGARHASFVIENDPAQPDFEVKDLVPPLSIGGDRMSLRQKLLAGVEGLQIRQSNKTRVGTMSTYYDKAYDLITSPQAKAAFDLRSESESLRAAYGHTSLGQSALLARRIAEAGGRFIGVDHGSWDTHTFNFRTHKEDLIPDLDKALSALVTDLDERGMLDETLVVVMGEMGRTPRIGPNAGRGHWPMAQSIILAGGGTKPGAVVGGTDKHAAYPVTEPYGVQDVLTTVLHALGVQTGKVYETPLGRPIPMANGGRVITDLFA</sequence>
<dbReference type="Gene3D" id="3.40.720.10">
    <property type="entry name" value="Alkaline Phosphatase, subunit A"/>
    <property type="match status" value="1"/>
</dbReference>
<dbReference type="OrthoDB" id="9779968at2"/>
<keyword evidence="2" id="KW-1185">Reference proteome</keyword>